<dbReference type="NCBIfam" id="NF006873">
    <property type="entry name" value="PRK09369.1"/>
    <property type="match status" value="1"/>
</dbReference>
<dbReference type="HAMAP" id="MF_00111">
    <property type="entry name" value="MurA"/>
    <property type="match status" value="1"/>
</dbReference>
<feature type="modified residue" description="2-(S-cysteinyl)pyruvic acid O-phosphothioketal" evidence="12">
    <location>
        <position position="126"/>
    </location>
</feature>
<dbReference type="Proteomes" id="UP000178841">
    <property type="component" value="Unassembled WGS sequence"/>
</dbReference>
<comment type="similarity">
    <text evidence="10 12">Belongs to the EPSP synthase family. MurA subfamily.</text>
</comment>
<evidence type="ECO:0000256" key="6">
    <source>
        <dbReference type="ARBA" id="ARBA00022960"/>
    </source>
</evidence>
<evidence type="ECO:0000256" key="3">
    <source>
        <dbReference type="ARBA" id="ARBA00022490"/>
    </source>
</evidence>
<gene>
    <name evidence="12" type="primary">murA</name>
    <name evidence="14" type="ORF">A2648_02160</name>
</gene>
<evidence type="ECO:0000259" key="13">
    <source>
        <dbReference type="Pfam" id="PF00275"/>
    </source>
</evidence>
<dbReference type="GO" id="GO:0051301">
    <property type="term" value="P:cell division"/>
    <property type="evidence" value="ECO:0007669"/>
    <property type="project" value="UniProtKB-KW"/>
</dbReference>
<organism evidence="14 15">
    <name type="scientific">Candidatus Lloydbacteria bacterium RIFCSPHIGHO2_01_FULL_41_20</name>
    <dbReference type="NCBI Taxonomy" id="1798657"/>
    <lineage>
        <taxon>Bacteria</taxon>
        <taxon>Candidatus Lloydiibacteriota</taxon>
    </lineage>
</organism>
<evidence type="ECO:0000256" key="9">
    <source>
        <dbReference type="ARBA" id="ARBA00023316"/>
    </source>
</evidence>
<evidence type="ECO:0000256" key="11">
    <source>
        <dbReference type="ARBA" id="ARBA00047527"/>
    </source>
</evidence>
<accession>A0A1G2CQR8</accession>
<evidence type="ECO:0000313" key="14">
    <source>
        <dbReference type="EMBL" id="OGZ03736.1"/>
    </source>
</evidence>
<dbReference type="AlphaFoldDB" id="A0A1G2CQR8"/>
<proteinExistence type="inferred from homology"/>
<feature type="active site" description="Proton donor" evidence="12">
    <location>
        <position position="126"/>
    </location>
</feature>
<comment type="caution">
    <text evidence="12">Lacks conserved residue(s) required for the propagation of feature annotation.</text>
</comment>
<dbReference type="STRING" id="1798657.A2648_02160"/>
<sequence length="440" mass="48043">MQEQTSDKFLIKGLGGRKTLSGKIRVNGAKNAALKLMAASILFGDKVILKNVPEIEDVHRMRDLLSASGANAFEVKSGEYEIDTKSARSDGELDHEISKRLRASIVMTGPVLARFGKVSFPHPGGCVIGARPIDLFIDGFKKMGATIRVSKSGNKDWYRINARSGKLKGAKIFFRQQSVTATETFMMAAVLAKGKTILKNAALEPEIKHLADFLSMGGAKIKGVGTTTIEIEGVRILRARGKSFSVMPDRIETGSFLILGALTARDLEITNCEPEHVGALIELLKSSGVKIYIKKNSILLIGNSKIKNKNLNGVGVKTHEYPGLATDLQAPMVVYLTQVKGESLVFETIFEGRLNFVEGLSRMGANIDVWDPHRVMVKGPTELHGRVLESPDLRAGLAFVIAAIVAKGESVVHNVYNIDRGYEKVEERFRKIGVDISRVT</sequence>
<dbReference type="GO" id="GO:0009252">
    <property type="term" value="P:peptidoglycan biosynthetic process"/>
    <property type="evidence" value="ECO:0007669"/>
    <property type="project" value="UniProtKB-UniRule"/>
</dbReference>
<comment type="pathway">
    <text evidence="2 12">Cell wall biogenesis; peptidoglycan biosynthesis.</text>
</comment>
<feature type="binding site" evidence="12">
    <location>
        <position position="102"/>
    </location>
    <ligand>
        <name>UDP-N-acetyl-alpha-D-glucosamine</name>
        <dbReference type="ChEBI" id="CHEBI:57705"/>
    </ligand>
</feature>
<feature type="domain" description="Enolpyruvate transferase" evidence="13">
    <location>
        <begin position="17"/>
        <end position="428"/>
    </location>
</feature>
<dbReference type="GO" id="GO:0008760">
    <property type="term" value="F:UDP-N-acetylglucosamine 1-carboxyvinyltransferase activity"/>
    <property type="evidence" value="ECO:0007669"/>
    <property type="project" value="UniProtKB-UniRule"/>
</dbReference>
<feature type="binding site" evidence="12">
    <location>
        <begin position="30"/>
        <end position="31"/>
    </location>
    <ligand>
        <name>phosphoenolpyruvate</name>
        <dbReference type="ChEBI" id="CHEBI:58702"/>
    </ligand>
</feature>
<dbReference type="PANTHER" id="PTHR43783">
    <property type="entry name" value="UDP-N-ACETYLGLUCOSAMINE 1-CARBOXYVINYLTRANSFERASE"/>
    <property type="match status" value="1"/>
</dbReference>
<keyword evidence="8 12" id="KW-0131">Cell cycle</keyword>
<dbReference type="Pfam" id="PF00275">
    <property type="entry name" value="EPSP_synthase"/>
    <property type="match status" value="1"/>
</dbReference>
<dbReference type="InterPro" id="IPR036968">
    <property type="entry name" value="Enolpyruvate_Tfrase_sf"/>
</dbReference>
<dbReference type="EC" id="2.5.1.7" evidence="12"/>
<keyword evidence="5 12" id="KW-0808">Transferase</keyword>
<evidence type="ECO:0000256" key="12">
    <source>
        <dbReference type="HAMAP-Rule" id="MF_00111"/>
    </source>
</evidence>
<keyword evidence="4 12" id="KW-0132">Cell division</keyword>
<dbReference type="EMBL" id="MHLH01000015">
    <property type="protein sequence ID" value="OGZ03736.1"/>
    <property type="molecule type" value="Genomic_DNA"/>
</dbReference>
<evidence type="ECO:0000256" key="2">
    <source>
        <dbReference type="ARBA" id="ARBA00004752"/>
    </source>
</evidence>
<protein>
    <recommendedName>
        <fullName evidence="12">UDP-N-acetylglucosamine 1-carboxyvinyltransferase</fullName>
        <ecNumber evidence="12">2.5.1.7</ecNumber>
    </recommendedName>
    <alternativeName>
        <fullName evidence="12">Enoylpyruvate transferase</fullName>
    </alternativeName>
    <alternativeName>
        <fullName evidence="12">UDP-N-acetylglucosamine enolpyruvyl transferase</fullName>
        <shortName evidence="12">EPT</shortName>
    </alternativeName>
</protein>
<keyword evidence="7 12" id="KW-0573">Peptidoglycan synthesis</keyword>
<keyword evidence="9 12" id="KW-0961">Cell wall biogenesis/degradation</keyword>
<evidence type="ECO:0000256" key="4">
    <source>
        <dbReference type="ARBA" id="ARBA00022618"/>
    </source>
</evidence>
<evidence type="ECO:0000256" key="5">
    <source>
        <dbReference type="ARBA" id="ARBA00022679"/>
    </source>
</evidence>
<dbReference type="GO" id="GO:0019277">
    <property type="term" value="P:UDP-N-acetylgalactosamine biosynthetic process"/>
    <property type="evidence" value="ECO:0007669"/>
    <property type="project" value="InterPro"/>
</dbReference>
<dbReference type="GO" id="GO:0005737">
    <property type="term" value="C:cytoplasm"/>
    <property type="evidence" value="ECO:0007669"/>
    <property type="project" value="UniProtKB-SubCell"/>
</dbReference>
<feature type="binding site" evidence="12">
    <location>
        <position position="327"/>
    </location>
    <ligand>
        <name>UDP-N-acetyl-alpha-D-glucosamine</name>
        <dbReference type="ChEBI" id="CHEBI:57705"/>
    </ligand>
</feature>
<evidence type="ECO:0000256" key="8">
    <source>
        <dbReference type="ARBA" id="ARBA00023306"/>
    </source>
</evidence>
<comment type="catalytic activity">
    <reaction evidence="11 12">
        <text>phosphoenolpyruvate + UDP-N-acetyl-alpha-D-glucosamine = UDP-N-acetyl-3-O-(1-carboxyvinyl)-alpha-D-glucosamine + phosphate</text>
        <dbReference type="Rhea" id="RHEA:18681"/>
        <dbReference type="ChEBI" id="CHEBI:43474"/>
        <dbReference type="ChEBI" id="CHEBI:57705"/>
        <dbReference type="ChEBI" id="CHEBI:58702"/>
        <dbReference type="ChEBI" id="CHEBI:68483"/>
        <dbReference type="EC" id="2.5.1.7"/>
    </reaction>
</comment>
<dbReference type="InterPro" id="IPR013792">
    <property type="entry name" value="RNA3'P_cycl/enolpyr_Trfase_a/b"/>
</dbReference>
<dbReference type="InterPro" id="IPR005750">
    <property type="entry name" value="UDP_GlcNAc_COvinyl_MurA"/>
</dbReference>
<comment type="function">
    <text evidence="12">Cell wall formation. Adds enolpyruvyl to UDP-N-acetylglucosamine.</text>
</comment>
<keyword evidence="12" id="KW-0670">Pyruvate</keyword>
<evidence type="ECO:0000256" key="7">
    <source>
        <dbReference type="ARBA" id="ARBA00022984"/>
    </source>
</evidence>
<dbReference type="CDD" id="cd01555">
    <property type="entry name" value="UdpNAET"/>
    <property type="match status" value="1"/>
</dbReference>
<reference evidence="14 15" key="1">
    <citation type="journal article" date="2016" name="Nat. Commun.">
        <title>Thousands of microbial genomes shed light on interconnected biogeochemical processes in an aquifer system.</title>
        <authorList>
            <person name="Anantharaman K."/>
            <person name="Brown C.T."/>
            <person name="Hug L.A."/>
            <person name="Sharon I."/>
            <person name="Castelle C.J."/>
            <person name="Probst A.J."/>
            <person name="Thomas B.C."/>
            <person name="Singh A."/>
            <person name="Wilkins M.J."/>
            <person name="Karaoz U."/>
            <person name="Brodie E.L."/>
            <person name="Williams K.H."/>
            <person name="Hubbard S.S."/>
            <person name="Banfield J.F."/>
        </authorList>
    </citation>
    <scope>NUCLEOTIDE SEQUENCE [LARGE SCALE GENOMIC DNA]</scope>
</reference>
<dbReference type="InterPro" id="IPR050068">
    <property type="entry name" value="MurA_subfamily"/>
</dbReference>
<evidence type="ECO:0000313" key="15">
    <source>
        <dbReference type="Proteomes" id="UP000178841"/>
    </source>
</evidence>
<dbReference type="SUPFAM" id="SSF55205">
    <property type="entry name" value="EPT/RTPC-like"/>
    <property type="match status" value="1"/>
</dbReference>
<keyword evidence="6 12" id="KW-0133">Cell shape</keyword>
<evidence type="ECO:0000256" key="1">
    <source>
        <dbReference type="ARBA" id="ARBA00004496"/>
    </source>
</evidence>
<dbReference type="GO" id="GO:0008360">
    <property type="term" value="P:regulation of cell shape"/>
    <property type="evidence" value="ECO:0007669"/>
    <property type="project" value="UniProtKB-KW"/>
</dbReference>
<comment type="subcellular location">
    <subcellularLocation>
        <location evidence="1 12">Cytoplasm</location>
    </subcellularLocation>
</comment>
<feature type="binding site" evidence="12">
    <location>
        <position position="349"/>
    </location>
    <ligand>
        <name>UDP-N-acetyl-alpha-D-glucosamine</name>
        <dbReference type="ChEBI" id="CHEBI:57705"/>
    </ligand>
</feature>
<keyword evidence="3 12" id="KW-0963">Cytoplasm</keyword>
<dbReference type="UniPathway" id="UPA00219"/>
<dbReference type="Gene3D" id="3.65.10.10">
    <property type="entry name" value="Enolpyruvate transferase domain"/>
    <property type="match status" value="2"/>
</dbReference>
<dbReference type="InterPro" id="IPR001986">
    <property type="entry name" value="Enolpyruvate_Tfrase_dom"/>
</dbReference>
<dbReference type="PANTHER" id="PTHR43783:SF1">
    <property type="entry name" value="UDP-N-ACETYLGLUCOSAMINE 1-CARBOXYVINYLTRANSFERASE"/>
    <property type="match status" value="1"/>
</dbReference>
<dbReference type="GO" id="GO:0071555">
    <property type="term" value="P:cell wall organization"/>
    <property type="evidence" value="ECO:0007669"/>
    <property type="project" value="UniProtKB-KW"/>
</dbReference>
<dbReference type="NCBIfam" id="TIGR01072">
    <property type="entry name" value="murA"/>
    <property type="match status" value="1"/>
</dbReference>
<comment type="caution">
    <text evidence="14">The sequence shown here is derived from an EMBL/GenBank/DDBJ whole genome shotgun (WGS) entry which is preliminary data.</text>
</comment>
<evidence type="ECO:0000256" key="10">
    <source>
        <dbReference type="ARBA" id="ARBA00038367"/>
    </source>
</evidence>
<feature type="binding site" evidence="12">
    <location>
        <begin position="131"/>
        <end position="135"/>
    </location>
    <ligand>
        <name>UDP-N-acetyl-alpha-D-glucosamine</name>
        <dbReference type="ChEBI" id="CHEBI:57705"/>
    </ligand>
</feature>
<name>A0A1G2CQR8_9BACT</name>